<accession>A0A2Z3HQU6</accession>
<reference evidence="4" key="1">
    <citation type="submission" date="2018-05" db="EMBL/GenBank/DDBJ databases">
        <title>Genome sequencing of Phenylobacterium sp. HYN0004.</title>
        <authorList>
            <person name="Yi H."/>
            <person name="Baek C."/>
        </authorList>
    </citation>
    <scope>NUCLEOTIDE SEQUENCE [LARGE SCALE GENOMIC DNA]</scope>
    <source>
        <strain evidence="4">HYN0004</strain>
    </source>
</reference>
<organism evidence="3 4">
    <name type="scientific">Phenylobacterium parvum</name>
    <dbReference type="NCBI Taxonomy" id="2201350"/>
    <lineage>
        <taxon>Bacteria</taxon>
        <taxon>Pseudomonadati</taxon>
        <taxon>Pseudomonadota</taxon>
        <taxon>Alphaproteobacteria</taxon>
        <taxon>Caulobacterales</taxon>
        <taxon>Caulobacteraceae</taxon>
        <taxon>Phenylobacterium</taxon>
    </lineage>
</organism>
<dbReference type="Proteomes" id="UP000247763">
    <property type="component" value="Chromosome"/>
</dbReference>
<evidence type="ECO:0000313" key="3">
    <source>
        <dbReference type="EMBL" id="AWM77592.1"/>
    </source>
</evidence>
<comment type="similarity">
    <text evidence="1">Belongs to the bactofilin family.</text>
</comment>
<protein>
    <submittedName>
        <fullName evidence="3">Cell shape determination protein CcmA</fullName>
    </submittedName>
</protein>
<feature type="compositionally biased region" description="Low complexity" evidence="2">
    <location>
        <begin position="19"/>
        <end position="29"/>
    </location>
</feature>
<dbReference type="AlphaFoldDB" id="A0A2Z3HQU6"/>
<evidence type="ECO:0000256" key="1">
    <source>
        <dbReference type="ARBA" id="ARBA00044755"/>
    </source>
</evidence>
<feature type="region of interest" description="Disordered" evidence="2">
    <location>
        <begin position="1"/>
        <end position="34"/>
    </location>
</feature>
<dbReference type="PANTHER" id="PTHR35024">
    <property type="entry name" value="HYPOTHETICAL CYTOSOLIC PROTEIN"/>
    <property type="match status" value="1"/>
</dbReference>
<evidence type="ECO:0000256" key="2">
    <source>
        <dbReference type="SAM" id="MobiDB-lite"/>
    </source>
</evidence>
<proteinExistence type="inferred from homology"/>
<keyword evidence="4" id="KW-1185">Reference proteome</keyword>
<evidence type="ECO:0000313" key="4">
    <source>
        <dbReference type="Proteomes" id="UP000247763"/>
    </source>
</evidence>
<dbReference type="InterPro" id="IPR007607">
    <property type="entry name" value="BacA/B"/>
</dbReference>
<dbReference type="OrthoDB" id="5738271at2"/>
<dbReference type="Pfam" id="PF04519">
    <property type="entry name" value="Bactofilin"/>
    <property type="match status" value="1"/>
</dbReference>
<sequence>MFSKPAPKPDSRPNAPVSEPTLAPATEPAARNRARPASLLAQNLVVEGSIQSDSEVQIDGLVRGDVRVERLTIGETGRIEGQVAAETAEVRGRVVGAIIAKQVRLFSSACVEGDITAEQLAIEPGASFEGRSIKLQRPKAAVAPSPAPATTPAT</sequence>
<dbReference type="PANTHER" id="PTHR35024:SF4">
    <property type="entry name" value="POLYMER-FORMING CYTOSKELETAL PROTEIN"/>
    <property type="match status" value="1"/>
</dbReference>
<gene>
    <name evidence="3" type="ORF">HYN04_07360</name>
</gene>
<dbReference type="EMBL" id="CP029479">
    <property type="protein sequence ID" value="AWM77592.1"/>
    <property type="molecule type" value="Genomic_DNA"/>
</dbReference>
<name>A0A2Z3HQU6_9CAUL</name>
<dbReference type="KEGG" id="phb:HYN04_07360"/>